<dbReference type="GO" id="GO:0033925">
    <property type="term" value="F:mannosyl-glycoprotein endo-beta-N-acetylglucosaminidase activity"/>
    <property type="evidence" value="ECO:0007669"/>
    <property type="project" value="InterPro"/>
</dbReference>
<dbReference type="PANTHER" id="PTHR13246">
    <property type="entry name" value="ENDO BETA N-ACETYLGLUCOSAMINIDASE"/>
    <property type="match status" value="1"/>
</dbReference>
<dbReference type="InterPro" id="IPR036116">
    <property type="entry name" value="FN3_sf"/>
</dbReference>
<feature type="domain" description="Cytosolic endo-beta-N-acetylglucosaminidase TIM barrel" evidence="2">
    <location>
        <begin position="102"/>
        <end position="400"/>
    </location>
</feature>
<proteinExistence type="predicted"/>
<dbReference type="EMBL" id="BHZD01000001">
    <property type="protein sequence ID" value="GCD42267.1"/>
    <property type="molecule type" value="Genomic_DNA"/>
</dbReference>
<dbReference type="Gene3D" id="3.20.20.80">
    <property type="entry name" value="Glycosidases"/>
    <property type="match status" value="1"/>
</dbReference>
<dbReference type="PANTHER" id="PTHR13246:SF1">
    <property type="entry name" value="CYTOSOLIC ENDO-BETA-N-ACETYLGLUCOSAMINIDASE"/>
    <property type="match status" value="1"/>
</dbReference>
<gene>
    <name evidence="3" type="ORF">GKJPGBOP_01926</name>
</gene>
<dbReference type="InterPro" id="IPR032979">
    <property type="entry name" value="ENGase"/>
</dbReference>
<name>A0A401VYX4_STREY</name>
<evidence type="ECO:0000313" key="3">
    <source>
        <dbReference type="EMBL" id="GCD42267.1"/>
    </source>
</evidence>
<dbReference type="Gene3D" id="2.60.40.10">
    <property type="entry name" value="Immunoglobulins"/>
    <property type="match status" value="1"/>
</dbReference>
<dbReference type="GO" id="GO:0005975">
    <property type="term" value="P:carbohydrate metabolic process"/>
    <property type="evidence" value="ECO:0007669"/>
    <property type="project" value="UniProtKB-ARBA"/>
</dbReference>
<protein>
    <submittedName>
        <fullName evidence="3">Endo-beta-N-acetylglucosaminidase</fullName>
    </submittedName>
</protein>
<evidence type="ECO:0000256" key="1">
    <source>
        <dbReference type="SAM" id="MobiDB-lite"/>
    </source>
</evidence>
<evidence type="ECO:0000259" key="2">
    <source>
        <dbReference type="Pfam" id="PF03644"/>
    </source>
</evidence>
<dbReference type="Gene3D" id="2.60.120.260">
    <property type="entry name" value="Galactose-binding domain-like"/>
    <property type="match status" value="1"/>
</dbReference>
<comment type="caution">
    <text evidence="3">The sequence shown here is derived from an EMBL/GenBank/DDBJ whole genome shotgun (WGS) entry which is preliminary data.</text>
</comment>
<keyword evidence="4" id="KW-1185">Reference proteome</keyword>
<dbReference type="Proteomes" id="UP000286746">
    <property type="component" value="Unassembled WGS sequence"/>
</dbReference>
<evidence type="ECO:0000313" key="4">
    <source>
        <dbReference type="Proteomes" id="UP000286746"/>
    </source>
</evidence>
<organism evidence="3 4">
    <name type="scientific">Streptomyces paromomycinus</name>
    <name type="common">Streptomyces rimosus subsp. paromomycinus</name>
    <dbReference type="NCBI Taxonomy" id="92743"/>
    <lineage>
        <taxon>Bacteria</taxon>
        <taxon>Bacillati</taxon>
        <taxon>Actinomycetota</taxon>
        <taxon>Actinomycetes</taxon>
        <taxon>Kitasatosporales</taxon>
        <taxon>Streptomycetaceae</taxon>
        <taxon>Streptomyces</taxon>
    </lineage>
</organism>
<dbReference type="InterPro" id="IPR013783">
    <property type="entry name" value="Ig-like_fold"/>
</dbReference>
<sequence>MTTHPPGSEAPRPASTLVDRASGKDAPPYVPYWHPGPTLPTGCASILKWSAATDVNAPFNRSVVALRPRAKDQAPELRANSRARAGEGRVMSCAQFWGTGQNWPQGVSDHRYYAFSHWQYLDVLVFWAGVADAGLICPPNGHVTDAAHRNGVKVYGSVFFPPTGDGGNKAWVEDFVRTKTVNGTVTYPVTDKLIEAARYFGFDGWFINYETPTDAVTEAGLRAALAYARAKSTVEFTWYEGGRRELTGAGDRRNDFYLQDGSKRVCDSVFIDYGWDNAAITRSIATAKKITRDPLDVYYGLELVRDVPENPALARLVCPVGASHRGSLALYAAHTVSNQPKEPKDAWLGHFYRAEADFWTGPCHNPSDTGWPGIAAHIGERTTITSLPFVTHFNAGHGTAYHHAGAKVSQGGAGWANLSLQDILPTYRWITCCTGNSRLAASLAFDDAWEGGSCLRLTGALAPRYEACVRLYQTQLALATDTQLTVRAQTPSDAKFSFCALIALGGEPTDLVPVKLSTTDTSGWKTYTADLSAYSGKNLVQLGLKLHLDRSAPTDLAYDIKVGQMALHNGTFTAPPPPTGLTIDHATATGSDRKALRLRWTPPAETGAIRHYALHRGTGTAAHLGATPNTVYYLDRLDKGSDTTTTLTVTSVGLDGTHSTTGATTTLTW</sequence>
<dbReference type="Pfam" id="PF03644">
    <property type="entry name" value="Glyco_hydro_85"/>
    <property type="match status" value="1"/>
</dbReference>
<dbReference type="InterPro" id="IPR005201">
    <property type="entry name" value="TIM_ENGase"/>
</dbReference>
<accession>A0A401VYX4</accession>
<dbReference type="RefSeq" id="WP_125053684.1">
    <property type="nucleotide sequence ID" value="NZ_BHZD01000001.1"/>
</dbReference>
<feature type="region of interest" description="Disordered" evidence="1">
    <location>
        <begin position="1"/>
        <end position="21"/>
    </location>
</feature>
<dbReference type="AlphaFoldDB" id="A0A401VYX4"/>
<dbReference type="SUPFAM" id="SSF49265">
    <property type="entry name" value="Fibronectin type III"/>
    <property type="match status" value="1"/>
</dbReference>
<reference evidence="3 4" key="1">
    <citation type="submission" date="2018-11" db="EMBL/GenBank/DDBJ databases">
        <title>Whole genome sequence of Streptomyces paromomycinus NBRC 15454(T).</title>
        <authorList>
            <person name="Komaki H."/>
            <person name="Tamura T."/>
        </authorList>
    </citation>
    <scope>NUCLEOTIDE SEQUENCE [LARGE SCALE GENOMIC DNA]</scope>
    <source>
        <strain evidence="3 4">NBRC 15454</strain>
    </source>
</reference>
<dbReference type="GO" id="GO:0005829">
    <property type="term" value="C:cytosol"/>
    <property type="evidence" value="ECO:0007669"/>
    <property type="project" value="UniProtKB-SubCell"/>
</dbReference>